<dbReference type="PANTHER" id="PTHR47768">
    <property type="entry name" value="GLOBIN RELATED-RELATED"/>
    <property type="match status" value="1"/>
</dbReference>
<dbReference type="InterPro" id="IPR053341">
    <property type="entry name" value="Oxidative_stress_globin-like"/>
</dbReference>
<dbReference type="PANTHER" id="PTHR47768:SF1">
    <property type="entry name" value="GLOBIN FAMILY PROFILE DOMAIN-CONTAINING PROTEIN"/>
    <property type="match status" value="1"/>
</dbReference>
<keyword evidence="1" id="KW-0561">Oxygen transport</keyword>
<dbReference type="PROSITE" id="PS01033">
    <property type="entry name" value="GLOBIN"/>
    <property type="match status" value="1"/>
</dbReference>
<dbReference type="Gene3D" id="1.10.490.10">
    <property type="entry name" value="Globins"/>
    <property type="match status" value="1"/>
</dbReference>
<dbReference type="InterPro" id="IPR009050">
    <property type="entry name" value="Globin-like_sf"/>
</dbReference>
<dbReference type="Pfam" id="PF00042">
    <property type="entry name" value="Globin"/>
    <property type="match status" value="1"/>
</dbReference>
<keyword evidence="1" id="KW-0349">Heme</keyword>
<keyword evidence="1" id="KW-0813">Transport</keyword>
<dbReference type="WBParaSite" id="MBELARI_LOCUS5088">
    <property type="protein sequence ID" value="MBELARI_LOCUS5088"/>
    <property type="gene ID" value="MBELARI_LOCUS5088"/>
</dbReference>
<evidence type="ECO:0000259" key="3">
    <source>
        <dbReference type="PROSITE" id="PS01033"/>
    </source>
</evidence>
<sequence length="275" mass="31511">MSTDKEEVAPTSGGCCCSMPSLEKARGLFSSIFAYFHGPSANNSIGDKSINGKAAPFHTPQIDRKVTQNEPQAHRRSSMETINAHSSAKNNESRGGQITHPNIEAWDPDVYEKELLRRTWSDDFDFLYELGAAIYCYIFDHNPNCKQLFPFISTYQGDDWKHSKEFRSQALKFVQTLAQTVKNVYHMDRVEVFLYGIGQRHCKFAERGFKAEYWNIFQDAMEHSLADHMNGLKDLNDDQKKDAVRVWRTLALYVTTHMSHGFFDGMKGVNKFAEQ</sequence>
<dbReference type="InterPro" id="IPR000971">
    <property type="entry name" value="Globin"/>
</dbReference>
<keyword evidence="1" id="KW-0479">Metal-binding</keyword>
<dbReference type="Proteomes" id="UP000887575">
    <property type="component" value="Unassembled WGS sequence"/>
</dbReference>
<feature type="compositionally biased region" description="Polar residues" evidence="2">
    <location>
        <begin position="79"/>
        <end position="100"/>
    </location>
</feature>
<evidence type="ECO:0000256" key="2">
    <source>
        <dbReference type="SAM" id="MobiDB-lite"/>
    </source>
</evidence>
<feature type="region of interest" description="Disordered" evidence="2">
    <location>
        <begin position="65"/>
        <end position="101"/>
    </location>
</feature>
<dbReference type="CDD" id="cd01040">
    <property type="entry name" value="Mb-like"/>
    <property type="match status" value="1"/>
</dbReference>
<keyword evidence="1" id="KW-0408">Iron</keyword>
<evidence type="ECO:0000313" key="5">
    <source>
        <dbReference type="WBParaSite" id="MBELARI_LOCUS5088"/>
    </source>
</evidence>
<keyword evidence="4" id="KW-1185">Reference proteome</keyword>
<dbReference type="AlphaFoldDB" id="A0AAF3FDM5"/>
<dbReference type="InterPro" id="IPR044399">
    <property type="entry name" value="Mb-like_M"/>
</dbReference>
<dbReference type="GO" id="GO:0019825">
    <property type="term" value="F:oxygen binding"/>
    <property type="evidence" value="ECO:0007669"/>
    <property type="project" value="InterPro"/>
</dbReference>
<evidence type="ECO:0000313" key="4">
    <source>
        <dbReference type="Proteomes" id="UP000887575"/>
    </source>
</evidence>
<comment type="similarity">
    <text evidence="1">Belongs to the globin family.</text>
</comment>
<organism evidence="4 5">
    <name type="scientific">Mesorhabditis belari</name>
    <dbReference type="NCBI Taxonomy" id="2138241"/>
    <lineage>
        <taxon>Eukaryota</taxon>
        <taxon>Metazoa</taxon>
        <taxon>Ecdysozoa</taxon>
        <taxon>Nematoda</taxon>
        <taxon>Chromadorea</taxon>
        <taxon>Rhabditida</taxon>
        <taxon>Rhabditina</taxon>
        <taxon>Rhabditomorpha</taxon>
        <taxon>Rhabditoidea</taxon>
        <taxon>Rhabditidae</taxon>
        <taxon>Mesorhabditinae</taxon>
        <taxon>Mesorhabditis</taxon>
    </lineage>
</organism>
<dbReference type="InterPro" id="IPR012292">
    <property type="entry name" value="Globin/Proto"/>
</dbReference>
<proteinExistence type="inferred from homology"/>
<accession>A0AAF3FDM5</accession>
<protein>
    <submittedName>
        <fullName evidence="5">Globin family profile domain-containing protein</fullName>
    </submittedName>
</protein>
<name>A0AAF3FDM5_9BILA</name>
<reference evidence="5" key="1">
    <citation type="submission" date="2024-02" db="UniProtKB">
        <authorList>
            <consortium name="WormBaseParasite"/>
        </authorList>
    </citation>
    <scope>IDENTIFICATION</scope>
</reference>
<dbReference type="SUPFAM" id="SSF46458">
    <property type="entry name" value="Globin-like"/>
    <property type="match status" value="1"/>
</dbReference>
<dbReference type="GO" id="GO:0020037">
    <property type="term" value="F:heme binding"/>
    <property type="evidence" value="ECO:0007669"/>
    <property type="project" value="InterPro"/>
</dbReference>
<evidence type="ECO:0000256" key="1">
    <source>
        <dbReference type="RuleBase" id="RU000356"/>
    </source>
</evidence>
<dbReference type="GO" id="GO:0005344">
    <property type="term" value="F:oxygen carrier activity"/>
    <property type="evidence" value="ECO:0007669"/>
    <property type="project" value="UniProtKB-KW"/>
</dbReference>
<feature type="domain" description="Globin" evidence="3">
    <location>
        <begin position="107"/>
        <end position="263"/>
    </location>
</feature>